<sequence length="305" mass="34513">MLDVSYLRFVQVLICLACCPFYDTEPNYQPLNVPVPVSSSTRAYHQAAVNGFSAFYNDTLVWYKRTAASWEISPTSQRINTVVNWRHLSGHGNGPTATMLDVSYLRFVQVLICLACCPFYDTEPNYQPLNVPVLVSSSARAYHQADVNGFSAFYNDTLVWYKRTAASWEISPTSQRINTVVNWRHLSGHGNGPTGTMLDVSYLRFVQVLICLACCPFYDTEPNYQPLNMPVPVSSSARAYHQADVNGFSAFYNDTFVWHKRTAASWEKSPTSERINSVVNWRHLSGHGNGQTVTMLDVSYLRFVR</sequence>
<evidence type="ECO:0000256" key="1">
    <source>
        <dbReference type="SAM" id="SignalP"/>
    </source>
</evidence>
<feature type="chain" id="PRO_5042945805" description="Secreted protein" evidence="1">
    <location>
        <begin position="25"/>
        <end position="305"/>
    </location>
</feature>
<dbReference type="AlphaFoldDB" id="A0AAQ4E5V3"/>
<evidence type="ECO:0000313" key="3">
    <source>
        <dbReference type="Proteomes" id="UP001321473"/>
    </source>
</evidence>
<name>A0AAQ4E5V3_AMBAM</name>
<organism evidence="2 3">
    <name type="scientific">Amblyomma americanum</name>
    <name type="common">Lone star tick</name>
    <dbReference type="NCBI Taxonomy" id="6943"/>
    <lineage>
        <taxon>Eukaryota</taxon>
        <taxon>Metazoa</taxon>
        <taxon>Ecdysozoa</taxon>
        <taxon>Arthropoda</taxon>
        <taxon>Chelicerata</taxon>
        <taxon>Arachnida</taxon>
        <taxon>Acari</taxon>
        <taxon>Parasitiformes</taxon>
        <taxon>Ixodida</taxon>
        <taxon>Ixodoidea</taxon>
        <taxon>Ixodidae</taxon>
        <taxon>Amblyomminae</taxon>
        <taxon>Amblyomma</taxon>
    </lineage>
</organism>
<feature type="non-terminal residue" evidence="2">
    <location>
        <position position="305"/>
    </location>
</feature>
<dbReference type="Proteomes" id="UP001321473">
    <property type="component" value="Unassembled WGS sequence"/>
</dbReference>
<evidence type="ECO:0000313" key="2">
    <source>
        <dbReference type="EMBL" id="KAK8770070.1"/>
    </source>
</evidence>
<keyword evidence="3" id="KW-1185">Reference proteome</keyword>
<proteinExistence type="predicted"/>
<comment type="caution">
    <text evidence="2">The sequence shown here is derived from an EMBL/GenBank/DDBJ whole genome shotgun (WGS) entry which is preliminary data.</text>
</comment>
<reference evidence="2 3" key="1">
    <citation type="journal article" date="2023" name="Arcadia Sci">
        <title>De novo assembly of a long-read Amblyomma americanum tick genome.</title>
        <authorList>
            <person name="Chou S."/>
            <person name="Poskanzer K.E."/>
            <person name="Rollins M."/>
            <person name="Thuy-Boun P.S."/>
        </authorList>
    </citation>
    <scope>NUCLEOTIDE SEQUENCE [LARGE SCALE GENOMIC DNA]</scope>
    <source>
        <strain evidence="2">F_SG_1</strain>
        <tissue evidence="2">Salivary glands</tissue>
    </source>
</reference>
<dbReference type="EMBL" id="JARKHS020021692">
    <property type="protein sequence ID" value="KAK8770070.1"/>
    <property type="molecule type" value="Genomic_DNA"/>
</dbReference>
<feature type="signal peptide" evidence="1">
    <location>
        <begin position="1"/>
        <end position="24"/>
    </location>
</feature>
<protein>
    <recommendedName>
        <fullName evidence="4">Secreted protein</fullName>
    </recommendedName>
</protein>
<evidence type="ECO:0008006" key="4">
    <source>
        <dbReference type="Google" id="ProtNLM"/>
    </source>
</evidence>
<accession>A0AAQ4E5V3</accession>
<keyword evidence="1" id="KW-0732">Signal</keyword>
<gene>
    <name evidence="2" type="ORF">V5799_013465</name>
</gene>